<dbReference type="SMART" id="SM01103">
    <property type="entry name" value="CRS1_YhbY"/>
    <property type="match status" value="1"/>
</dbReference>
<evidence type="ECO:0000256" key="2">
    <source>
        <dbReference type="PROSITE-ProRule" id="PRU00626"/>
    </source>
</evidence>
<dbReference type="Pfam" id="PF01985">
    <property type="entry name" value="CRS1_YhbY"/>
    <property type="match status" value="1"/>
</dbReference>
<evidence type="ECO:0000259" key="3">
    <source>
        <dbReference type="PROSITE" id="PS51295"/>
    </source>
</evidence>
<gene>
    <name evidence="4" type="ORF">GCM10011487_68680</name>
</gene>
<comment type="caution">
    <text evidence="4">The sequence shown here is derived from an EMBL/GenBank/DDBJ whole genome shotgun (WGS) entry which is preliminary data.</text>
</comment>
<dbReference type="Gene3D" id="3.30.110.60">
    <property type="entry name" value="YhbY-like"/>
    <property type="match status" value="1"/>
</dbReference>
<dbReference type="InterPro" id="IPR001890">
    <property type="entry name" value="RNA-binding_CRM"/>
</dbReference>
<dbReference type="InterPro" id="IPR051925">
    <property type="entry name" value="RNA-binding_domain"/>
</dbReference>
<dbReference type="NCBIfam" id="TIGR00253">
    <property type="entry name" value="RNA_bind_YhbY"/>
    <property type="match status" value="1"/>
</dbReference>
<feature type="domain" description="CRM" evidence="3">
    <location>
        <begin position="5"/>
        <end position="101"/>
    </location>
</feature>
<evidence type="ECO:0000256" key="1">
    <source>
        <dbReference type="ARBA" id="ARBA00022884"/>
    </source>
</evidence>
<protein>
    <submittedName>
        <fullName evidence="4">RNA-binding protein</fullName>
    </submittedName>
</protein>
<dbReference type="GO" id="GO:0003723">
    <property type="term" value="F:RNA binding"/>
    <property type="evidence" value="ECO:0007669"/>
    <property type="project" value="UniProtKB-UniRule"/>
</dbReference>
<evidence type="ECO:0000313" key="4">
    <source>
        <dbReference type="EMBL" id="GFE84868.1"/>
    </source>
</evidence>
<keyword evidence="1 2" id="KW-0694">RNA-binding</keyword>
<name>A0A829YQJ2_9GAMM</name>
<dbReference type="RefSeq" id="WP_161816450.1">
    <property type="nucleotide sequence ID" value="NZ_BLJN01000011.1"/>
</dbReference>
<sequence length="103" mass="11212">MTSAQQLSEKQKKYLRGLAHGRDPIILIGTSGLSPGVAKEFDLALGAHELVKVKARVGDRDERDNILAELAKQSGSALVQRIGNVGVFYRPHKDKPKIILPAD</sequence>
<proteinExistence type="predicted"/>
<dbReference type="Proteomes" id="UP000445000">
    <property type="component" value="Unassembled WGS sequence"/>
</dbReference>
<dbReference type="PANTHER" id="PTHR40065:SF3">
    <property type="entry name" value="RNA-BINDING PROTEIN YHBY"/>
    <property type="match status" value="1"/>
</dbReference>
<dbReference type="PROSITE" id="PS51295">
    <property type="entry name" value="CRM"/>
    <property type="match status" value="1"/>
</dbReference>
<dbReference type="InterPro" id="IPR035920">
    <property type="entry name" value="YhbY-like_sf"/>
</dbReference>
<dbReference type="EMBL" id="BLJN01000011">
    <property type="protein sequence ID" value="GFE84868.1"/>
    <property type="molecule type" value="Genomic_DNA"/>
</dbReference>
<keyword evidence="5" id="KW-1185">Reference proteome</keyword>
<evidence type="ECO:0000313" key="5">
    <source>
        <dbReference type="Proteomes" id="UP000445000"/>
    </source>
</evidence>
<reference evidence="5" key="1">
    <citation type="submission" date="2020-01" db="EMBL/GenBank/DDBJ databases">
        <title>'Steroidobacter agaridevorans' sp. nov., agar-degrading bacteria isolated from rhizosphere soils.</title>
        <authorList>
            <person name="Ikenaga M."/>
            <person name="Kataoka M."/>
            <person name="Murouchi A."/>
            <person name="Katsuragi S."/>
            <person name="Sakai M."/>
        </authorList>
    </citation>
    <scope>NUCLEOTIDE SEQUENCE [LARGE SCALE GENOMIC DNA]</scope>
    <source>
        <strain evidence="5">YU21-B</strain>
    </source>
</reference>
<organism evidence="4 5">
    <name type="scientific">Steroidobacter agaridevorans</name>
    <dbReference type="NCBI Taxonomy" id="2695856"/>
    <lineage>
        <taxon>Bacteria</taxon>
        <taxon>Pseudomonadati</taxon>
        <taxon>Pseudomonadota</taxon>
        <taxon>Gammaproteobacteria</taxon>
        <taxon>Steroidobacterales</taxon>
        <taxon>Steroidobacteraceae</taxon>
        <taxon>Steroidobacter</taxon>
    </lineage>
</organism>
<dbReference type="InterPro" id="IPR017924">
    <property type="entry name" value="RNA-binding_YhbY"/>
</dbReference>
<dbReference type="PANTHER" id="PTHR40065">
    <property type="entry name" value="RNA-BINDING PROTEIN YHBY"/>
    <property type="match status" value="1"/>
</dbReference>
<accession>A0A829YQJ2</accession>
<dbReference type="AlphaFoldDB" id="A0A829YQJ2"/>
<dbReference type="SUPFAM" id="SSF75471">
    <property type="entry name" value="YhbY-like"/>
    <property type="match status" value="1"/>
</dbReference>